<proteinExistence type="predicted"/>
<dbReference type="GO" id="GO:0002218">
    <property type="term" value="P:activation of innate immune response"/>
    <property type="evidence" value="ECO:0007669"/>
    <property type="project" value="InterPro"/>
</dbReference>
<dbReference type="PANTHER" id="PTHR22639">
    <property type="entry name" value="GAG-RELATED PROTEIN"/>
    <property type="match status" value="1"/>
</dbReference>
<dbReference type="InterPro" id="IPR001878">
    <property type="entry name" value="Znf_CCHC"/>
</dbReference>
<gene>
    <name evidence="2" type="ORF">PACLA_8A077792</name>
</gene>
<dbReference type="SUPFAM" id="SSF57756">
    <property type="entry name" value="Retrovirus zinc finger-like domains"/>
    <property type="match status" value="1"/>
</dbReference>
<sequence>MAADRKARTVVFKTLEEASLVEIKQEIEKEIEEGCLVVLQELKPFEYLAEFKEQSQSENLIEMGFDLSTIHVDCHPPRGYYTNVSLMGLRAYIEDNEITSVLEKYGEIKGPIVRLKYKTGHELAGLENGNRLVKIVLNQPSIPYSLKIDGEWCRVIHSGQKPYCSTCSEFGHNRRNCKETVCHKCNEKGHIARDCTTGPDHDNKQKQNHDLREATDTEQGKPMPQDNDESQNKAEPPNETEAKMDTNGNDNPN</sequence>
<dbReference type="GO" id="GO:0003690">
    <property type="term" value="F:double-stranded DNA binding"/>
    <property type="evidence" value="ECO:0007669"/>
    <property type="project" value="InterPro"/>
</dbReference>
<accession>A0A6S7KBA1</accession>
<reference evidence="2" key="1">
    <citation type="submission" date="2020-04" db="EMBL/GenBank/DDBJ databases">
        <authorList>
            <person name="Alioto T."/>
            <person name="Alioto T."/>
            <person name="Gomez Garrido J."/>
        </authorList>
    </citation>
    <scope>NUCLEOTIDE SEQUENCE</scope>
    <source>
        <strain evidence="2">A484AB</strain>
    </source>
</reference>
<dbReference type="PROSITE" id="PS50158">
    <property type="entry name" value="ZF_CCHC"/>
    <property type="match status" value="1"/>
</dbReference>
<name>A0A6S7KBA1_PARCT</name>
<keyword evidence="3" id="KW-1185">Reference proteome</keyword>
<protein>
    <submittedName>
        <fullName evidence="2">Zinc finger CCHC domain-containing 10-like</fullName>
    </submittedName>
</protein>
<dbReference type="InterPro" id="IPR036875">
    <property type="entry name" value="Znf_CCHC_sf"/>
</dbReference>
<comment type="caution">
    <text evidence="2">The sequence shown here is derived from an EMBL/GenBank/DDBJ whole genome shotgun (WGS) entry which is preliminary data.</text>
</comment>
<dbReference type="AlphaFoldDB" id="A0A6S7KBA1"/>
<evidence type="ECO:0000313" key="2">
    <source>
        <dbReference type="EMBL" id="CAB4025443.1"/>
    </source>
</evidence>
<dbReference type="GO" id="GO:0003723">
    <property type="term" value="F:RNA binding"/>
    <property type="evidence" value="ECO:0007669"/>
    <property type="project" value="InterPro"/>
</dbReference>
<feature type="compositionally biased region" description="Basic and acidic residues" evidence="1">
    <location>
        <begin position="193"/>
        <end position="219"/>
    </location>
</feature>
<dbReference type="Proteomes" id="UP001152795">
    <property type="component" value="Unassembled WGS sequence"/>
</dbReference>
<dbReference type="SMART" id="SM00343">
    <property type="entry name" value="ZnF_C2HC"/>
    <property type="match status" value="2"/>
</dbReference>
<dbReference type="PANTHER" id="PTHR22639:SF3">
    <property type="entry name" value="ZINC FINGER CCHC DOMAIN-CONTAINING PROTEIN 3"/>
    <property type="match status" value="1"/>
</dbReference>
<evidence type="ECO:0000313" key="3">
    <source>
        <dbReference type="Proteomes" id="UP001152795"/>
    </source>
</evidence>
<organism evidence="2 3">
    <name type="scientific">Paramuricea clavata</name>
    <name type="common">Red gorgonian</name>
    <name type="synonym">Violescent sea-whip</name>
    <dbReference type="NCBI Taxonomy" id="317549"/>
    <lineage>
        <taxon>Eukaryota</taxon>
        <taxon>Metazoa</taxon>
        <taxon>Cnidaria</taxon>
        <taxon>Anthozoa</taxon>
        <taxon>Octocorallia</taxon>
        <taxon>Malacalcyonacea</taxon>
        <taxon>Plexauridae</taxon>
        <taxon>Paramuricea</taxon>
    </lineage>
</organism>
<feature type="region of interest" description="Disordered" evidence="1">
    <location>
        <begin position="193"/>
        <end position="253"/>
    </location>
</feature>
<dbReference type="InterPro" id="IPR042509">
    <property type="entry name" value="ZCCHC3"/>
</dbReference>
<dbReference type="Pfam" id="PF00098">
    <property type="entry name" value="zf-CCHC"/>
    <property type="match status" value="1"/>
</dbReference>
<dbReference type="OrthoDB" id="6128564at2759"/>
<evidence type="ECO:0000256" key="1">
    <source>
        <dbReference type="SAM" id="MobiDB-lite"/>
    </source>
</evidence>
<dbReference type="GO" id="GO:0008270">
    <property type="term" value="F:zinc ion binding"/>
    <property type="evidence" value="ECO:0007669"/>
    <property type="project" value="InterPro"/>
</dbReference>
<dbReference type="EMBL" id="CACRXK020013607">
    <property type="protein sequence ID" value="CAB4025443.1"/>
    <property type="molecule type" value="Genomic_DNA"/>
</dbReference>
<dbReference type="Gene3D" id="4.10.60.10">
    <property type="entry name" value="Zinc finger, CCHC-type"/>
    <property type="match status" value="1"/>
</dbReference>